<evidence type="ECO:0000256" key="9">
    <source>
        <dbReference type="ARBA" id="ARBA00025699"/>
    </source>
</evidence>
<keyword evidence="5" id="KW-0698">rRNA processing</keyword>
<gene>
    <name evidence="12" type="ORF">METZ01_LOCUS190181</name>
</gene>
<dbReference type="Pfam" id="PF04452">
    <property type="entry name" value="Methyltrans_RNA"/>
    <property type="match status" value="1"/>
</dbReference>
<dbReference type="SUPFAM" id="SSF75217">
    <property type="entry name" value="alpha/beta knot"/>
    <property type="match status" value="1"/>
</dbReference>
<organism evidence="12">
    <name type="scientific">marine metagenome</name>
    <dbReference type="NCBI Taxonomy" id="408172"/>
    <lineage>
        <taxon>unclassified sequences</taxon>
        <taxon>metagenomes</taxon>
        <taxon>ecological metagenomes</taxon>
    </lineage>
</organism>
<evidence type="ECO:0000259" key="11">
    <source>
        <dbReference type="Pfam" id="PF04452"/>
    </source>
</evidence>
<dbReference type="GO" id="GO:0005737">
    <property type="term" value="C:cytoplasm"/>
    <property type="evidence" value="ECO:0007669"/>
    <property type="project" value="UniProtKB-SubCell"/>
</dbReference>
<dbReference type="PANTHER" id="PTHR30027">
    <property type="entry name" value="RIBOSOMAL RNA SMALL SUBUNIT METHYLTRANSFERASE E"/>
    <property type="match status" value="1"/>
</dbReference>
<keyword evidence="7" id="KW-0808">Transferase</keyword>
<dbReference type="GO" id="GO:0070475">
    <property type="term" value="P:rRNA base methylation"/>
    <property type="evidence" value="ECO:0007669"/>
    <property type="project" value="TreeGrafter"/>
</dbReference>
<dbReference type="GO" id="GO:0070042">
    <property type="term" value="F:rRNA (uridine-N3-)-methyltransferase activity"/>
    <property type="evidence" value="ECO:0007669"/>
    <property type="project" value="TreeGrafter"/>
</dbReference>
<dbReference type="CDD" id="cd18084">
    <property type="entry name" value="RsmE-like"/>
    <property type="match status" value="1"/>
</dbReference>
<evidence type="ECO:0000313" key="12">
    <source>
        <dbReference type="EMBL" id="SVB37327.1"/>
    </source>
</evidence>
<dbReference type="NCBIfam" id="TIGR00046">
    <property type="entry name" value="RsmE family RNA methyltransferase"/>
    <property type="match status" value="1"/>
</dbReference>
<dbReference type="PANTHER" id="PTHR30027:SF3">
    <property type="entry name" value="16S RRNA (URACIL(1498)-N(3))-METHYLTRANSFERASE"/>
    <property type="match status" value="1"/>
</dbReference>
<name>A0A382DI75_9ZZZZ</name>
<reference evidence="12" key="1">
    <citation type="submission" date="2018-05" db="EMBL/GenBank/DDBJ databases">
        <authorList>
            <person name="Lanie J.A."/>
            <person name="Ng W.-L."/>
            <person name="Kazmierczak K.M."/>
            <person name="Andrzejewski T.M."/>
            <person name="Davidsen T.M."/>
            <person name="Wayne K.J."/>
            <person name="Tettelin H."/>
            <person name="Glass J.I."/>
            <person name="Rusch D."/>
            <person name="Podicherti R."/>
            <person name="Tsui H.-C.T."/>
            <person name="Winkler M.E."/>
        </authorList>
    </citation>
    <scope>NUCLEOTIDE SEQUENCE</scope>
</reference>
<dbReference type="EC" id="2.1.1.193" evidence="3"/>
<feature type="domain" description="Ribosomal RNA small subunit methyltransferase E methyltransferase" evidence="11">
    <location>
        <begin position="39"/>
        <end position="192"/>
    </location>
</feature>
<dbReference type="InterPro" id="IPR006700">
    <property type="entry name" value="RsmE"/>
</dbReference>
<protein>
    <recommendedName>
        <fullName evidence="3">16S rRNA (uracil(1498)-N(3))-methyltransferase</fullName>
        <ecNumber evidence="3">2.1.1.193</ecNumber>
    </recommendedName>
</protein>
<proteinExistence type="inferred from homology"/>
<dbReference type="PIRSF" id="PIRSF015601">
    <property type="entry name" value="MTase_slr0722"/>
    <property type="match status" value="1"/>
</dbReference>
<dbReference type="InterPro" id="IPR029026">
    <property type="entry name" value="tRNA_m1G_MTases_N"/>
</dbReference>
<sequence>MVVDGKGGLYETCIESDNIQSCRLNIVSVYKDFGHQNYYIHIGIAPTKSHDRVEWFVEKAVEIGAEEISFILTDHSERKNIKLNRINKRAISAMKQSLKAFLPKINDIVPLRDFMTKCNNDKKYIGYLNKGKNNHLILSATAKSDYCMLIGPEGDFSPFEINESQKFGFKPVSLGNNRLRTETAGLAACHILNLVNEK</sequence>
<keyword evidence="4" id="KW-0963">Cytoplasm</keyword>
<dbReference type="InterPro" id="IPR046886">
    <property type="entry name" value="RsmE_MTase_dom"/>
</dbReference>
<evidence type="ECO:0000256" key="5">
    <source>
        <dbReference type="ARBA" id="ARBA00022552"/>
    </source>
</evidence>
<evidence type="ECO:0000256" key="3">
    <source>
        <dbReference type="ARBA" id="ARBA00012328"/>
    </source>
</evidence>
<keyword evidence="8" id="KW-0949">S-adenosyl-L-methionine</keyword>
<dbReference type="InterPro" id="IPR029028">
    <property type="entry name" value="Alpha/beta_knot_MTases"/>
</dbReference>
<evidence type="ECO:0000256" key="1">
    <source>
        <dbReference type="ARBA" id="ARBA00004496"/>
    </source>
</evidence>
<keyword evidence="6" id="KW-0489">Methyltransferase</keyword>
<dbReference type="EMBL" id="UINC01039197">
    <property type="protein sequence ID" value="SVB37327.1"/>
    <property type="molecule type" value="Genomic_DNA"/>
</dbReference>
<comment type="subcellular location">
    <subcellularLocation>
        <location evidence="1">Cytoplasm</location>
    </subcellularLocation>
</comment>
<evidence type="ECO:0000256" key="6">
    <source>
        <dbReference type="ARBA" id="ARBA00022603"/>
    </source>
</evidence>
<comment type="function">
    <text evidence="9">Specifically methylates the N3 position of the uracil ring of uridine 1498 (m3U1498) in 16S rRNA. Acts on the fully assembled 30S ribosomal subunit.</text>
</comment>
<comment type="catalytic activity">
    <reaction evidence="10">
        <text>uridine(1498) in 16S rRNA + S-adenosyl-L-methionine = N(3)-methyluridine(1498) in 16S rRNA + S-adenosyl-L-homocysteine + H(+)</text>
        <dbReference type="Rhea" id="RHEA:42920"/>
        <dbReference type="Rhea" id="RHEA-COMP:10283"/>
        <dbReference type="Rhea" id="RHEA-COMP:10284"/>
        <dbReference type="ChEBI" id="CHEBI:15378"/>
        <dbReference type="ChEBI" id="CHEBI:57856"/>
        <dbReference type="ChEBI" id="CHEBI:59789"/>
        <dbReference type="ChEBI" id="CHEBI:65315"/>
        <dbReference type="ChEBI" id="CHEBI:74502"/>
        <dbReference type="EC" id="2.1.1.193"/>
    </reaction>
</comment>
<evidence type="ECO:0000256" key="4">
    <source>
        <dbReference type="ARBA" id="ARBA00022490"/>
    </source>
</evidence>
<dbReference type="Gene3D" id="3.40.1280.10">
    <property type="match status" value="1"/>
</dbReference>
<dbReference type="AlphaFoldDB" id="A0A382DI75"/>
<accession>A0A382DI75</accession>
<evidence type="ECO:0000256" key="10">
    <source>
        <dbReference type="ARBA" id="ARBA00047944"/>
    </source>
</evidence>
<evidence type="ECO:0000256" key="8">
    <source>
        <dbReference type="ARBA" id="ARBA00022691"/>
    </source>
</evidence>
<evidence type="ECO:0000256" key="7">
    <source>
        <dbReference type="ARBA" id="ARBA00022679"/>
    </source>
</evidence>
<evidence type="ECO:0000256" key="2">
    <source>
        <dbReference type="ARBA" id="ARBA00005528"/>
    </source>
</evidence>
<comment type="similarity">
    <text evidence="2">Belongs to the RNA methyltransferase RsmE family.</text>
</comment>